<comment type="caution">
    <text evidence="1">The sequence shown here is derived from an EMBL/GenBank/DDBJ whole genome shotgun (WGS) entry which is preliminary data.</text>
</comment>
<proteinExistence type="predicted"/>
<evidence type="ECO:0000313" key="2">
    <source>
        <dbReference type="Proteomes" id="UP001055811"/>
    </source>
</evidence>
<dbReference type="Proteomes" id="UP001055811">
    <property type="component" value="Linkage Group LG08"/>
</dbReference>
<reference evidence="2" key="1">
    <citation type="journal article" date="2022" name="Mol. Ecol. Resour.">
        <title>The genomes of chicory, endive, great burdock and yacon provide insights into Asteraceae palaeo-polyploidization history and plant inulin production.</title>
        <authorList>
            <person name="Fan W."/>
            <person name="Wang S."/>
            <person name="Wang H."/>
            <person name="Wang A."/>
            <person name="Jiang F."/>
            <person name="Liu H."/>
            <person name="Zhao H."/>
            <person name="Xu D."/>
            <person name="Zhang Y."/>
        </authorList>
    </citation>
    <scope>NUCLEOTIDE SEQUENCE [LARGE SCALE GENOMIC DNA]</scope>
    <source>
        <strain evidence="2">cv. Punajuju</strain>
    </source>
</reference>
<organism evidence="1 2">
    <name type="scientific">Cichorium intybus</name>
    <name type="common">Chicory</name>
    <dbReference type="NCBI Taxonomy" id="13427"/>
    <lineage>
        <taxon>Eukaryota</taxon>
        <taxon>Viridiplantae</taxon>
        <taxon>Streptophyta</taxon>
        <taxon>Embryophyta</taxon>
        <taxon>Tracheophyta</taxon>
        <taxon>Spermatophyta</taxon>
        <taxon>Magnoliopsida</taxon>
        <taxon>eudicotyledons</taxon>
        <taxon>Gunneridae</taxon>
        <taxon>Pentapetalae</taxon>
        <taxon>asterids</taxon>
        <taxon>campanulids</taxon>
        <taxon>Asterales</taxon>
        <taxon>Asteraceae</taxon>
        <taxon>Cichorioideae</taxon>
        <taxon>Cichorieae</taxon>
        <taxon>Cichoriinae</taxon>
        <taxon>Cichorium</taxon>
    </lineage>
</organism>
<dbReference type="EMBL" id="CM042016">
    <property type="protein sequence ID" value="KAI3700773.1"/>
    <property type="molecule type" value="Genomic_DNA"/>
</dbReference>
<keyword evidence="2" id="KW-1185">Reference proteome</keyword>
<accession>A0ACB8ZU95</accession>
<evidence type="ECO:0000313" key="1">
    <source>
        <dbReference type="EMBL" id="KAI3700773.1"/>
    </source>
</evidence>
<sequence>MIFLINKSRTMSSSGSSDSIDGNSLPTQINNFDRRTFQNRKVLFPHKRILPAQMVNWELTRDSGILEHLENWLVQGGNENRSCSLREFGYRLRLYRQAESEENGFEQFHMRANYAPDDTFSYADFCATISSTRYHENTISESHMHLLSHRMLHRLISTMLWPRTDADRVLPRELHLMCALMRKLQTCNIPYFIADYFKQITDAPLKFVAIGGIHFVMHLALSYGLLTPHNVRVLEVIPPIIFSPPTTTSRDIIYIDDGATSVLRSPFLALRCEPSTSQKRPRETVSLPQRIAPATLDSRFIADEVKSIHRTLHNQELEHNILSATVRDIDRRTQNTQTQLMWLSECVVKFLADSKCTIPRPRPPLIEEEEEEPMEEEPEEEEEYDTAHN</sequence>
<name>A0ACB8ZU95_CICIN</name>
<protein>
    <submittedName>
        <fullName evidence="1">Uncharacterized protein</fullName>
    </submittedName>
</protein>
<reference evidence="1 2" key="2">
    <citation type="journal article" date="2022" name="Mol. Ecol. Resour.">
        <title>The genomes of chicory, endive, great burdock and yacon provide insights into Asteraceae paleo-polyploidization history and plant inulin production.</title>
        <authorList>
            <person name="Fan W."/>
            <person name="Wang S."/>
            <person name="Wang H."/>
            <person name="Wang A."/>
            <person name="Jiang F."/>
            <person name="Liu H."/>
            <person name="Zhao H."/>
            <person name="Xu D."/>
            <person name="Zhang Y."/>
        </authorList>
    </citation>
    <scope>NUCLEOTIDE SEQUENCE [LARGE SCALE GENOMIC DNA]</scope>
    <source>
        <strain evidence="2">cv. Punajuju</strain>
        <tissue evidence="1">Leaves</tissue>
    </source>
</reference>
<gene>
    <name evidence="1" type="ORF">L2E82_45411</name>
</gene>